<dbReference type="InterPro" id="IPR050604">
    <property type="entry name" value="PDZ-LIM_domain"/>
</dbReference>
<evidence type="ECO:0000256" key="2">
    <source>
        <dbReference type="ARBA" id="ARBA00022490"/>
    </source>
</evidence>
<protein>
    <recommendedName>
        <fullName evidence="5">PDZ domain-containing protein</fullName>
    </recommendedName>
</protein>
<comment type="subcellular location">
    <subcellularLocation>
        <location evidence="1">Cytoplasm</location>
    </subcellularLocation>
</comment>
<gene>
    <name evidence="6" type="ORF">MGAL_10B022842</name>
</gene>
<feature type="region of interest" description="Disordered" evidence="4">
    <location>
        <begin position="382"/>
        <end position="633"/>
    </location>
</feature>
<feature type="compositionally biased region" description="Pro residues" evidence="4">
    <location>
        <begin position="267"/>
        <end position="279"/>
    </location>
</feature>
<dbReference type="OrthoDB" id="44841at2759"/>
<dbReference type="SMART" id="SM00735">
    <property type="entry name" value="ZM"/>
    <property type="match status" value="1"/>
</dbReference>
<feature type="compositionally biased region" description="Low complexity" evidence="4">
    <location>
        <begin position="461"/>
        <end position="480"/>
    </location>
</feature>
<dbReference type="SMART" id="SM00228">
    <property type="entry name" value="PDZ"/>
    <property type="match status" value="1"/>
</dbReference>
<dbReference type="AlphaFoldDB" id="A0A8B6DX56"/>
<dbReference type="GO" id="GO:0005912">
    <property type="term" value="C:adherens junction"/>
    <property type="evidence" value="ECO:0007669"/>
    <property type="project" value="TreeGrafter"/>
</dbReference>
<evidence type="ECO:0000313" key="7">
    <source>
        <dbReference type="Proteomes" id="UP000596742"/>
    </source>
</evidence>
<dbReference type="GO" id="GO:0031941">
    <property type="term" value="C:filamentous actin"/>
    <property type="evidence" value="ECO:0007669"/>
    <property type="project" value="TreeGrafter"/>
</dbReference>
<feature type="compositionally biased region" description="Low complexity" evidence="4">
    <location>
        <begin position="248"/>
        <end position="266"/>
    </location>
</feature>
<evidence type="ECO:0000256" key="3">
    <source>
        <dbReference type="ARBA" id="ARBA00023038"/>
    </source>
</evidence>
<dbReference type="FunFam" id="2.30.42.10:FF:000055">
    <property type="entry name" value="PDZ and LIM domain protein 3"/>
    <property type="match status" value="1"/>
</dbReference>
<dbReference type="InterPro" id="IPR036034">
    <property type="entry name" value="PDZ_sf"/>
</dbReference>
<evidence type="ECO:0000256" key="4">
    <source>
        <dbReference type="SAM" id="MobiDB-lite"/>
    </source>
</evidence>
<feature type="compositionally biased region" description="Basic and acidic residues" evidence="4">
    <location>
        <begin position="589"/>
        <end position="599"/>
    </location>
</feature>
<feature type="compositionally biased region" description="Pro residues" evidence="4">
    <location>
        <begin position="403"/>
        <end position="419"/>
    </location>
</feature>
<dbReference type="GO" id="GO:0030018">
    <property type="term" value="C:Z disc"/>
    <property type="evidence" value="ECO:0007669"/>
    <property type="project" value="TreeGrafter"/>
</dbReference>
<feature type="compositionally biased region" description="Polar residues" evidence="4">
    <location>
        <begin position="620"/>
        <end position="633"/>
    </location>
</feature>
<organism evidence="6 7">
    <name type="scientific">Mytilus galloprovincialis</name>
    <name type="common">Mediterranean mussel</name>
    <dbReference type="NCBI Taxonomy" id="29158"/>
    <lineage>
        <taxon>Eukaryota</taxon>
        <taxon>Metazoa</taxon>
        <taxon>Spiralia</taxon>
        <taxon>Lophotrochozoa</taxon>
        <taxon>Mollusca</taxon>
        <taxon>Bivalvia</taxon>
        <taxon>Autobranchia</taxon>
        <taxon>Pteriomorphia</taxon>
        <taxon>Mytilida</taxon>
        <taxon>Mytiloidea</taxon>
        <taxon>Mytilidae</taxon>
        <taxon>Mytilinae</taxon>
        <taxon>Mytilus</taxon>
    </lineage>
</organism>
<dbReference type="Proteomes" id="UP000596742">
    <property type="component" value="Unassembled WGS sequence"/>
</dbReference>
<feature type="region of interest" description="Disordered" evidence="4">
    <location>
        <begin position="86"/>
        <end position="349"/>
    </location>
</feature>
<dbReference type="InterPro" id="IPR001478">
    <property type="entry name" value="PDZ"/>
</dbReference>
<comment type="caution">
    <text evidence="6">The sequence shown here is derived from an EMBL/GenBank/DDBJ whole genome shotgun (WGS) entry which is preliminary data.</text>
</comment>
<feature type="compositionally biased region" description="Basic and acidic residues" evidence="4">
    <location>
        <begin position="319"/>
        <end position="335"/>
    </location>
</feature>
<feature type="compositionally biased region" description="Low complexity" evidence="4">
    <location>
        <begin position="186"/>
        <end position="218"/>
    </location>
</feature>
<keyword evidence="2" id="KW-0963">Cytoplasm</keyword>
<dbReference type="EMBL" id="UYJE01004096">
    <property type="protein sequence ID" value="VDI24973.1"/>
    <property type="molecule type" value="Genomic_DNA"/>
</dbReference>
<sequence length="633" mass="72048">MLVKLYRDSFETPWGFRLQGGKDLNQPLVLQRVFSNSPAEGELQRGDIILSINGRDSGSFTHKQAQDTIKFAGGQIDINVQRPSPGSVHIQPLQPASPTRAPSNFFGRRTSDTTHTNMPPPPIAGHKPRKVTLNKFGGGTTSFGQSFKKTTTTNSWQPVSGPGSSQGMMGRVQDSLDSALSPTSPPQGSYYQQQPQFQQQPQYQQQQQQYRPPQQQQYQPPPQQQYQPPPQQQYRPPPQQQYQPPPQQQYQPPSQQQYQPPTQQQYQPPPQQQYQPPPQQYQQQQEEPYTPTFQTVGDLQPDYVRAEDPVPEEEYEFSSVRDRKKQFVDKPERAPAGHIGQNGDADDDYPHCAVWERRKLFMPKELRRQKKKFTQSVAQGYEAFGTDYSKPRPQQQENTRFPRPAPPTQVPINRPPPQPEVDEGPKPWTGTLRSESTGGIKPWEVEDQEYIMPSQLEAMKQQQRSSRPQTRQPQQQRQPPAVSPKPKGTSQQIKVQVAKPQQSAPAPARQISIRSVNNEPAEGGPKAVHLQYNSPMGLYSRDNVDKTYQAQIQDGPEETSSTVSKPQQQQQQQQKDGDRDWNQSYVYKMVKEEKKRETKTYPGQAPVTTQTYSSKTYQTGQPTVDQTYGISDF</sequence>
<dbReference type="Pfam" id="PF00595">
    <property type="entry name" value="PDZ"/>
    <property type="match status" value="1"/>
</dbReference>
<dbReference type="PROSITE" id="PS50106">
    <property type="entry name" value="PDZ"/>
    <property type="match status" value="1"/>
</dbReference>
<reference evidence="6" key="1">
    <citation type="submission" date="2018-11" db="EMBL/GenBank/DDBJ databases">
        <authorList>
            <person name="Alioto T."/>
            <person name="Alioto T."/>
        </authorList>
    </citation>
    <scope>NUCLEOTIDE SEQUENCE</scope>
</reference>
<evidence type="ECO:0000313" key="6">
    <source>
        <dbReference type="EMBL" id="VDI24973.1"/>
    </source>
</evidence>
<keyword evidence="3" id="KW-0440">LIM domain</keyword>
<accession>A0A8B6DX56</accession>
<keyword evidence="3" id="KW-0479">Metal-binding</keyword>
<feature type="compositionally biased region" description="Low complexity" evidence="4">
    <location>
        <begin position="608"/>
        <end position="619"/>
    </location>
</feature>
<dbReference type="GO" id="GO:0003779">
    <property type="term" value="F:actin binding"/>
    <property type="evidence" value="ECO:0007669"/>
    <property type="project" value="TreeGrafter"/>
</dbReference>
<dbReference type="InterPro" id="IPR006643">
    <property type="entry name" value="Zasp-like_motif"/>
</dbReference>
<evidence type="ECO:0000256" key="1">
    <source>
        <dbReference type="ARBA" id="ARBA00004496"/>
    </source>
</evidence>
<feature type="compositionally biased region" description="Polar residues" evidence="4">
    <location>
        <begin position="148"/>
        <end position="167"/>
    </location>
</feature>
<evidence type="ECO:0000259" key="5">
    <source>
        <dbReference type="PROSITE" id="PS50106"/>
    </source>
</evidence>
<dbReference type="GO" id="GO:0030036">
    <property type="term" value="P:actin cytoskeleton organization"/>
    <property type="evidence" value="ECO:0007669"/>
    <property type="project" value="TreeGrafter"/>
</dbReference>
<dbReference type="GO" id="GO:0001725">
    <property type="term" value="C:stress fiber"/>
    <property type="evidence" value="ECO:0007669"/>
    <property type="project" value="TreeGrafter"/>
</dbReference>
<feature type="compositionally biased region" description="Pro residues" evidence="4">
    <location>
        <begin position="219"/>
        <end position="247"/>
    </location>
</feature>
<dbReference type="GO" id="GO:0051371">
    <property type="term" value="F:muscle alpha-actinin binding"/>
    <property type="evidence" value="ECO:0007669"/>
    <property type="project" value="TreeGrafter"/>
</dbReference>
<keyword evidence="7" id="KW-1185">Reference proteome</keyword>
<dbReference type="Gene3D" id="2.30.42.10">
    <property type="match status" value="1"/>
</dbReference>
<feature type="compositionally biased region" description="Polar residues" evidence="4">
    <location>
        <begin position="546"/>
        <end position="566"/>
    </location>
</feature>
<dbReference type="GO" id="GO:0061061">
    <property type="term" value="P:muscle structure development"/>
    <property type="evidence" value="ECO:0007669"/>
    <property type="project" value="TreeGrafter"/>
</dbReference>
<dbReference type="PANTHER" id="PTHR24214:SF38">
    <property type="entry name" value="PDZ AND LIM DOMAIN PROTEIN ZASP-RELATED"/>
    <property type="match status" value="1"/>
</dbReference>
<proteinExistence type="predicted"/>
<dbReference type="CDD" id="cd23068">
    <property type="entry name" value="PDZ_ZASP52-like"/>
    <property type="match status" value="1"/>
</dbReference>
<dbReference type="SUPFAM" id="SSF50156">
    <property type="entry name" value="PDZ domain-like"/>
    <property type="match status" value="1"/>
</dbReference>
<dbReference type="PANTHER" id="PTHR24214">
    <property type="entry name" value="PDZ AND LIM DOMAIN PROTEIN ZASP"/>
    <property type="match status" value="1"/>
</dbReference>
<name>A0A8B6DX56_MYTGA</name>
<keyword evidence="3" id="KW-0862">Zinc</keyword>
<feature type="compositionally biased region" description="Polar residues" evidence="4">
    <location>
        <begin position="488"/>
        <end position="504"/>
    </location>
</feature>
<feature type="domain" description="PDZ" evidence="5">
    <location>
        <begin position="2"/>
        <end position="84"/>
    </location>
</feature>